<gene>
    <name evidence="1" type="ORF">NDES1114_LOCUS15420</name>
    <name evidence="2" type="ORF">NDES1114_LOCUS15495</name>
</gene>
<dbReference type="AlphaFoldDB" id="A0A6U4SD85"/>
<evidence type="ECO:0000313" key="2">
    <source>
        <dbReference type="EMBL" id="CAD9117458.1"/>
    </source>
</evidence>
<dbReference type="EMBL" id="HBGF01023337">
    <property type="protein sequence ID" value="CAD9117312.1"/>
    <property type="molecule type" value="Transcribed_RNA"/>
</dbReference>
<accession>A0A6U4SD85</accession>
<organism evidence="2">
    <name type="scientific">Neobodo designis</name>
    <name type="common">Flagellated protozoan</name>
    <name type="synonym">Bodo designis</name>
    <dbReference type="NCBI Taxonomy" id="312471"/>
    <lineage>
        <taxon>Eukaryota</taxon>
        <taxon>Discoba</taxon>
        <taxon>Euglenozoa</taxon>
        <taxon>Kinetoplastea</taxon>
        <taxon>Metakinetoplastina</taxon>
        <taxon>Neobodonida</taxon>
        <taxon>Neobodo</taxon>
    </lineage>
</organism>
<dbReference type="InterPro" id="IPR006461">
    <property type="entry name" value="PLAC_motif_containing"/>
</dbReference>
<reference evidence="2" key="1">
    <citation type="submission" date="2021-01" db="EMBL/GenBank/DDBJ databases">
        <authorList>
            <person name="Corre E."/>
            <person name="Pelletier E."/>
            <person name="Niang G."/>
            <person name="Scheremetjew M."/>
            <person name="Finn R."/>
            <person name="Kale V."/>
            <person name="Holt S."/>
            <person name="Cochrane G."/>
            <person name="Meng A."/>
            <person name="Brown T."/>
            <person name="Cohen L."/>
        </authorList>
    </citation>
    <scope>NUCLEOTIDE SEQUENCE</scope>
    <source>
        <strain evidence="2">CCAP 1951/1</strain>
    </source>
</reference>
<evidence type="ECO:0000313" key="1">
    <source>
        <dbReference type="EMBL" id="CAD9117312.1"/>
    </source>
</evidence>
<dbReference type="EMBL" id="HBGF01023448">
    <property type="protein sequence ID" value="CAD9117458.1"/>
    <property type="molecule type" value="Transcribed_RNA"/>
</dbReference>
<sequence>MANLYDAVGPTTAIVMQTEDRARPFFSGGEHSPANNIRGYFEPCCCGMRPGTGPNVPPHWYDGGHGWTTKHFTDIEPFSFQNQTPGAHRCKYCSFVAEGREGCCGKGACWCPIASAPPAMERHLIDAHGIQPPPRRKWATELCECGDGCLESICCWQCQASRQIMAQRGWANTFNCFWCLYFTFAGGSHHDEHGRKNHVACIILAAWLNRRSIRELHNIDEGCCETLMISCCCPHCSIAQTYREYSAAGVWPGGVLVGDQPPAIMMDQPPPHLMNGPPAMAPQQQGEGYAKMV</sequence>
<dbReference type="Pfam" id="PF04749">
    <property type="entry name" value="PLAC8"/>
    <property type="match status" value="1"/>
</dbReference>
<protein>
    <submittedName>
        <fullName evidence="2">Uncharacterized protein</fullName>
    </submittedName>
</protein>
<proteinExistence type="predicted"/>
<name>A0A6U4SD85_NEODS</name>